<dbReference type="Proteomes" id="UP000030017">
    <property type="component" value="Unassembled WGS sequence"/>
</dbReference>
<sequence length="1429" mass="159808">MATTAPDLERTFFDLPTDENTHMETAEFLADLAIGGRTDWSILLESERVLIVSEAGMGKTYECQRQQKKLWEEGRSAFFVELAVLATDPLERQFSTEEKQRFDNWKAAQTERAFFFLDSVDELKLTQRSFETTLKQFAVALGDNLGRACIVLTTRPTALDLNVVRNQLPTSPLPDVFVPEDYFANVAMSVDKKKSAERSTPEWRFVALSALDEKQMRALAATQGVNNPDVLLAAVNAHHAHDFAKRPLDFLELCGDWKVHGRIRAHHEQVNSSIDIKLRARGDRPERTQLPPQRARDGAARLALAAMLSRKLTLWHSSDNDRGRGDAPLDPAKILGDWSDDEVKTLLERPLFGFATYGRVRFHNRSIIEFLAAERLRLLVDRGFPIRALIRLLFATTPEGQRIVKPSLQPVAAWLAPHISPVCSELLEHEPSVLLRYGDPCSLNLTLRTQALERYVHMYGAGGWRGQGIPNLQVHRLATNDLGEVIARLWAGGVNNPEVRETLLELIGAGQIIGCADIANGVATAPGKDAHDRLNGLLALAQLEDSRLPALLDLIASSSPDWPEDLARSVIFHLFPQQLSVPQLVKTLARLTPKSREIGGISTMLPLAIAKANLEPSALAELQYGLAELVSNSCRWHDQHYRVTSGRKDLVPALLVASRRRLEMGETDSDLFDSIALAGLLARPDHDATADIKTLRAALTDAPSEVRAAVFWANDRLVRAHYPKGDCEPFFCLHQFQSHGAYQIELQKDADWVLGTLSDASRSLADRGVTLEIALRYSGDHADRLAWLKQLVAISSDSEVLESRVKGFLNAVEHPGPPPAWQIEDEKRREKSHRKHAKDLASWKLFWRELDNNPEAAFSESRIGNTSWNLWRAMEKDSRDHSFSGWNRGFIERVFGKDMADRFKAALAVAWRKDQPTLKSERPADQRNSYQMGWSMGLAGLYAESEDATWASRLTAEEASLACRYALLDLNRLPPWLEAVAQVHPAVVDATIGNELWDELENADAKHSMLLQEVSHASPSVISLFLGRIRSWLKDSLAKGDASTLEADKVGRAATLLLDHGSDEDAVYMRATGVSKLQGTPEPSEILFWLPILTRLDPTVCVNEMGRLAETILPSQQSPVVDWLSSLFGHRSDLDLSKFEAQPELLLRLVRLANRHVRLEDDLNHDGVYSPGPRDHAQHARSVLGSALLSIKGPGAWDIKMQFADDPEVAHYRDRIRAIALERLAEDWDGVVLNEADVVRLEREHDYSPTSRIEMAALLDTRLADMEDLLLQDTSPRELWATIKVERLLRRALAAELQKMARSAYLVNQEAVTGDEKESDIRLASTAAPLEAVIELKIGENGYSFSDLREALHTQLVGKYMAPEHRRVGCLLISIATDKFWKDPDTRDRIEFEEVIARLDAEAKTLAANLGYGAFLAVRGLDLRPRKTT</sequence>
<comment type="caution">
    <text evidence="1">The sequence shown here is derived from an EMBL/GenBank/DDBJ whole genome shotgun (WGS) entry which is preliminary data.</text>
</comment>
<evidence type="ECO:0000313" key="2">
    <source>
        <dbReference type="Proteomes" id="UP000030017"/>
    </source>
</evidence>
<organism evidence="1 2">
    <name type="scientific">Lysobacter concretionis Ko07 = DSM 16239</name>
    <dbReference type="NCBI Taxonomy" id="1122185"/>
    <lineage>
        <taxon>Bacteria</taxon>
        <taxon>Pseudomonadati</taxon>
        <taxon>Pseudomonadota</taxon>
        <taxon>Gammaproteobacteria</taxon>
        <taxon>Lysobacterales</taxon>
        <taxon>Lysobacteraceae</taxon>
        <taxon>Novilysobacter</taxon>
    </lineage>
</organism>
<evidence type="ECO:0000313" key="1">
    <source>
        <dbReference type="EMBL" id="KGM51638.1"/>
    </source>
</evidence>
<dbReference type="eggNOG" id="COG5635">
    <property type="taxonomic scope" value="Bacteria"/>
</dbReference>
<reference evidence="1 2" key="1">
    <citation type="submission" date="2013-08" db="EMBL/GenBank/DDBJ databases">
        <title>Genome sequencing of Lysobacter.</title>
        <authorList>
            <person name="Zhang S."/>
            <person name="Wang G."/>
        </authorList>
    </citation>
    <scope>NUCLEOTIDE SEQUENCE [LARGE SCALE GENOMIC DNA]</scope>
    <source>
        <strain evidence="1 2">Ko07</strain>
    </source>
</reference>
<keyword evidence="2" id="KW-1185">Reference proteome</keyword>
<dbReference type="EMBL" id="AVPS01000005">
    <property type="protein sequence ID" value="KGM51638.1"/>
    <property type="molecule type" value="Genomic_DNA"/>
</dbReference>
<protein>
    <submittedName>
        <fullName evidence="1">Uncharacterized protein</fullName>
    </submittedName>
</protein>
<accession>A0A0A0ENA6</accession>
<dbReference type="RefSeq" id="WP_036193680.1">
    <property type="nucleotide sequence ID" value="NZ_AVPS01000005.1"/>
</dbReference>
<dbReference type="OrthoDB" id="6398376at2"/>
<proteinExistence type="predicted"/>
<dbReference type="Gene3D" id="3.40.50.300">
    <property type="entry name" value="P-loop containing nucleotide triphosphate hydrolases"/>
    <property type="match status" value="1"/>
</dbReference>
<dbReference type="STRING" id="1122185.N792_08095"/>
<dbReference type="InterPro" id="IPR027417">
    <property type="entry name" value="P-loop_NTPase"/>
</dbReference>
<name>A0A0A0ENA6_9GAMM</name>
<gene>
    <name evidence="1" type="ORF">N792_08095</name>
</gene>